<dbReference type="GO" id="GO:0019867">
    <property type="term" value="C:outer membrane"/>
    <property type="evidence" value="ECO:0007669"/>
    <property type="project" value="InterPro"/>
</dbReference>
<dbReference type="GO" id="GO:0055085">
    <property type="term" value="P:transmembrane transport"/>
    <property type="evidence" value="ECO:0007669"/>
    <property type="project" value="TreeGrafter"/>
</dbReference>
<feature type="signal peptide" evidence="1">
    <location>
        <begin position="1"/>
        <end position="21"/>
    </location>
</feature>
<dbReference type="STRING" id="908615.SAMN05421540_10450"/>
<dbReference type="InterPro" id="IPR005618">
    <property type="entry name" value="OMPW"/>
</dbReference>
<organism evidence="2 3">
    <name type="scientific">Psychroflexus halocasei</name>
    <dbReference type="NCBI Taxonomy" id="908615"/>
    <lineage>
        <taxon>Bacteria</taxon>
        <taxon>Pseudomonadati</taxon>
        <taxon>Bacteroidota</taxon>
        <taxon>Flavobacteriia</taxon>
        <taxon>Flavobacteriales</taxon>
        <taxon>Flavobacteriaceae</taxon>
        <taxon>Psychroflexus</taxon>
    </lineage>
</organism>
<protein>
    <submittedName>
        <fullName evidence="2">Outer membrane protein</fullName>
    </submittedName>
</protein>
<proteinExistence type="predicted"/>
<keyword evidence="3" id="KW-1185">Reference proteome</keyword>
<evidence type="ECO:0000313" key="3">
    <source>
        <dbReference type="Proteomes" id="UP000198820"/>
    </source>
</evidence>
<sequence>MKKLVFTFFIALLAIPSVLLAQENDNNSEDFSRWQVRVRGVAVIPDPSATIEAIGGDVDISDSFIPELDFTYFFTENLAVELILGTTKHEVHTVGSDLSPIGGGIADVDLGEVWLLPPTLNLQYHREVFKNFKPYIGAGVNYTIFYDADDFTTVKSVSYDNAFGISTQIGFDYMFTDKFFFNVDFKYIFLKADVEVDASNLADNLSIPAEVEINPMLLGFGVGMKF</sequence>
<dbReference type="SUPFAM" id="SSF56925">
    <property type="entry name" value="OMPA-like"/>
    <property type="match status" value="1"/>
</dbReference>
<keyword evidence="1" id="KW-0732">Signal</keyword>
<feature type="chain" id="PRO_5011725363" evidence="1">
    <location>
        <begin position="22"/>
        <end position="226"/>
    </location>
</feature>
<accession>A0A1H3ZFE8</accession>
<dbReference type="PANTHER" id="PTHR36920:SF1">
    <property type="entry name" value="OUTER MEMBRANE PROTEIN W"/>
    <property type="match status" value="1"/>
</dbReference>
<dbReference type="Proteomes" id="UP000198820">
    <property type="component" value="Unassembled WGS sequence"/>
</dbReference>
<dbReference type="Gene3D" id="2.40.160.20">
    <property type="match status" value="1"/>
</dbReference>
<dbReference type="Pfam" id="PF03922">
    <property type="entry name" value="OmpW"/>
    <property type="match status" value="1"/>
</dbReference>
<reference evidence="2 3" key="1">
    <citation type="submission" date="2016-10" db="EMBL/GenBank/DDBJ databases">
        <authorList>
            <person name="de Groot N.N."/>
        </authorList>
    </citation>
    <scope>NUCLEOTIDE SEQUENCE [LARGE SCALE GENOMIC DNA]</scope>
    <source>
        <strain evidence="2 3">DSM 23581</strain>
    </source>
</reference>
<dbReference type="AlphaFoldDB" id="A0A1H3ZFE8"/>
<dbReference type="RefSeq" id="WP_093241321.1">
    <property type="nucleotide sequence ID" value="NZ_FNQF01000004.1"/>
</dbReference>
<gene>
    <name evidence="2" type="ORF">SAMN05421540_10450</name>
</gene>
<evidence type="ECO:0000313" key="2">
    <source>
        <dbReference type="EMBL" id="SEA22042.1"/>
    </source>
</evidence>
<dbReference type="InterPro" id="IPR011250">
    <property type="entry name" value="OMP/PagP_B-barrel"/>
</dbReference>
<dbReference type="PANTHER" id="PTHR36920">
    <property type="match status" value="1"/>
</dbReference>
<dbReference type="EMBL" id="FNQF01000004">
    <property type="protein sequence ID" value="SEA22042.1"/>
    <property type="molecule type" value="Genomic_DNA"/>
</dbReference>
<evidence type="ECO:0000256" key="1">
    <source>
        <dbReference type="SAM" id="SignalP"/>
    </source>
</evidence>
<name>A0A1H3ZFE8_9FLAO</name>